<dbReference type="GO" id="GO:0019239">
    <property type="term" value="F:deaminase activity"/>
    <property type="evidence" value="ECO:0007669"/>
    <property type="project" value="TreeGrafter"/>
</dbReference>
<dbReference type="GO" id="GO:0005829">
    <property type="term" value="C:cytosol"/>
    <property type="evidence" value="ECO:0007669"/>
    <property type="project" value="TreeGrafter"/>
</dbReference>
<sequence length="128" mass="13880">MSRRKTFEIPGVDHGAAPIPMAAQVGAFFHSSGIPPTDPATGSIPEDGQRQVELVFGNAAALLNVAGLGPADIVYLDVYLADNTLRPAVNKYWLEWFPDEHDRPARHVTVRPLPNGMLIQLQVQAVAE</sequence>
<evidence type="ECO:0000313" key="2">
    <source>
        <dbReference type="Proteomes" id="UP000642748"/>
    </source>
</evidence>
<gene>
    <name evidence="1" type="ORF">Raf01_59510</name>
</gene>
<organism evidence="1 2">
    <name type="scientific">Rugosimonospora africana</name>
    <dbReference type="NCBI Taxonomy" id="556532"/>
    <lineage>
        <taxon>Bacteria</taxon>
        <taxon>Bacillati</taxon>
        <taxon>Actinomycetota</taxon>
        <taxon>Actinomycetes</taxon>
        <taxon>Micromonosporales</taxon>
        <taxon>Micromonosporaceae</taxon>
        <taxon>Rugosimonospora</taxon>
    </lineage>
</organism>
<dbReference type="Pfam" id="PF01042">
    <property type="entry name" value="Ribonuc_L-PSP"/>
    <property type="match status" value="1"/>
</dbReference>
<keyword evidence="2" id="KW-1185">Reference proteome</keyword>
<evidence type="ECO:0000313" key="1">
    <source>
        <dbReference type="EMBL" id="GIH17779.1"/>
    </source>
</evidence>
<dbReference type="InterPro" id="IPR035959">
    <property type="entry name" value="RutC-like_sf"/>
</dbReference>
<protein>
    <submittedName>
        <fullName evidence="1">Enamine deaminase RidA</fullName>
    </submittedName>
</protein>
<dbReference type="PANTHER" id="PTHR11803">
    <property type="entry name" value="2-IMINOBUTANOATE/2-IMINOPROPANOATE DEAMINASE RIDA"/>
    <property type="match status" value="1"/>
</dbReference>
<dbReference type="InterPro" id="IPR006175">
    <property type="entry name" value="YjgF/YER057c/UK114"/>
</dbReference>
<accession>A0A8J3QVE4</accession>
<dbReference type="Proteomes" id="UP000642748">
    <property type="component" value="Unassembled WGS sequence"/>
</dbReference>
<dbReference type="PANTHER" id="PTHR11803:SF39">
    <property type="entry name" value="2-IMINOBUTANOATE_2-IMINOPROPANOATE DEAMINASE"/>
    <property type="match status" value="1"/>
</dbReference>
<dbReference type="EMBL" id="BONZ01000057">
    <property type="protein sequence ID" value="GIH17779.1"/>
    <property type="molecule type" value="Genomic_DNA"/>
</dbReference>
<dbReference type="CDD" id="cd00448">
    <property type="entry name" value="YjgF_YER057c_UK114_family"/>
    <property type="match status" value="1"/>
</dbReference>
<dbReference type="AlphaFoldDB" id="A0A8J3QVE4"/>
<dbReference type="RefSeq" id="WP_203921330.1">
    <property type="nucleotide sequence ID" value="NZ_BONZ01000057.1"/>
</dbReference>
<dbReference type="SUPFAM" id="SSF55298">
    <property type="entry name" value="YjgF-like"/>
    <property type="match status" value="1"/>
</dbReference>
<dbReference type="Gene3D" id="3.30.1330.40">
    <property type="entry name" value="RutC-like"/>
    <property type="match status" value="1"/>
</dbReference>
<comment type="caution">
    <text evidence="1">The sequence shown here is derived from an EMBL/GenBank/DDBJ whole genome shotgun (WGS) entry which is preliminary data.</text>
</comment>
<reference evidence="1" key="1">
    <citation type="submission" date="2021-01" db="EMBL/GenBank/DDBJ databases">
        <title>Whole genome shotgun sequence of Rugosimonospora africana NBRC 104875.</title>
        <authorList>
            <person name="Komaki H."/>
            <person name="Tamura T."/>
        </authorList>
    </citation>
    <scope>NUCLEOTIDE SEQUENCE</scope>
    <source>
        <strain evidence="1">NBRC 104875</strain>
    </source>
</reference>
<proteinExistence type="predicted"/>
<name>A0A8J3QVE4_9ACTN</name>